<reference evidence="1 2" key="1">
    <citation type="journal article" date="2019" name="Sci. Rep.">
        <title>Orb-weaving spider Araneus ventricosus genome elucidates the spidroin gene catalogue.</title>
        <authorList>
            <person name="Kono N."/>
            <person name="Nakamura H."/>
            <person name="Ohtoshi R."/>
            <person name="Moran D.A.P."/>
            <person name="Shinohara A."/>
            <person name="Yoshida Y."/>
            <person name="Fujiwara M."/>
            <person name="Mori M."/>
            <person name="Tomita M."/>
            <person name="Arakawa K."/>
        </authorList>
    </citation>
    <scope>NUCLEOTIDE SEQUENCE [LARGE SCALE GENOMIC DNA]</scope>
</reference>
<evidence type="ECO:0000313" key="1">
    <source>
        <dbReference type="EMBL" id="GBN52046.1"/>
    </source>
</evidence>
<sequence>MAVVEKRRYANLGRFKRPVVSAVKSFSTMLKERALLIKLFYQNGYDLPTSLRVYRRLKGLRKGIMSRQALEKDEYQIGRDWGSGCAAKKRTKTSIT</sequence>
<evidence type="ECO:0000313" key="2">
    <source>
        <dbReference type="Proteomes" id="UP000499080"/>
    </source>
</evidence>
<organism evidence="1 2">
    <name type="scientific">Araneus ventricosus</name>
    <name type="common">Orbweaver spider</name>
    <name type="synonym">Epeira ventricosa</name>
    <dbReference type="NCBI Taxonomy" id="182803"/>
    <lineage>
        <taxon>Eukaryota</taxon>
        <taxon>Metazoa</taxon>
        <taxon>Ecdysozoa</taxon>
        <taxon>Arthropoda</taxon>
        <taxon>Chelicerata</taxon>
        <taxon>Arachnida</taxon>
        <taxon>Araneae</taxon>
        <taxon>Araneomorphae</taxon>
        <taxon>Entelegynae</taxon>
        <taxon>Araneoidea</taxon>
        <taxon>Araneidae</taxon>
        <taxon>Araneus</taxon>
    </lineage>
</organism>
<accession>A0A4Y2PPM0</accession>
<protein>
    <recommendedName>
        <fullName evidence="3">DUF4817 domain-containing protein</fullName>
    </recommendedName>
</protein>
<name>A0A4Y2PPM0_ARAVE</name>
<keyword evidence="2" id="KW-1185">Reference proteome</keyword>
<evidence type="ECO:0008006" key="3">
    <source>
        <dbReference type="Google" id="ProtNLM"/>
    </source>
</evidence>
<dbReference type="EMBL" id="BGPR01011589">
    <property type="protein sequence ID" value="GBN52046.1"/>
    <property type="molecule type" value="Genomic_DNA"/>
</dbReference>
<proteinExistence type="predicted"/>
<gene>
    <name evidence="1" type="ORF">AVEN_273677_1</name>
</gene>
<dbReference type="Proteomes" id="UP000499080">
    <property type="component" value="Unassembled WGS sequence"/>
</dbReference>
<comment type="caution">
    <text evidence="1">The sequence shown here is derived from an EMBL/GenBank/DDBJ whole genome shotgun (WGS) entry which is preliminary data.</text>
</comment>
<dbReference type="AlphaFoldDB" id="A0A4Y2PPM0"/>